<evidence type="ECO:0000313" key="2">
    <source>
        <dbReference type="EMBL" id="EFO26919.1"/>
    </source>
</evidence>
<evidence type="ECO:0000256" key="1">
    <source>
        <dbReference type="SAM" id="Phobius"/>
    </source>
</evidence>
<dbReference type="CTD" id="9938949"/>
<keyword evidence="1" id="KW-1133">Transmembrane helix</keyword>
<accession>A0A1S0U8X0</accession>
<sequence>MKKKNEITQLIEVLGAKRKMLIIIFLGTYWSIKGAFLCLTIAHLFDEKHLPDITCSIRKRTDEMLVEFEPFEDKKNACVWLSQFRTMCSFPESSMKTVRDYMLPFLGHLSRISNLPNE</sequence>
<gene>
    <name evidence="2" type="ORF">LOAG_01572</name>
</gene>
<dbReference type="KEGG" id="loa:LOAG_01572"/>
<name>A0A1S0U8X0_LOALO</name>
<organism evidence="2">
    <name type="scientific">Loa loa</name>
    <name type="common">Eye worm</name>
    <name type="synonym">Filaria loa</name>
    <dbReference type="NCBI Taxonomy" id="7209"/>
    <lineage>
        <taxon>Eukaryota</taxon>
        <taxon>Metazoa</taxon>
        <taxon>Ecdysozoa</taxon>
        <taxon>Nematoda</taxon>
        <taxon>Chromadorea</taxon>
        <taxon>Rhabditida</taxon>
        <taxon>Spirurina</taxon>
        <taxon>Spiruromorpha</taxon>
        <taxon>Filarioidea</taxon>
        <taxon>Onchocercidae</taxon>
        <taxon>Loa</taxon>
    </lineage>
</organism>
<proteinExistence type="predicted"/>
<protein>
    <submittedName>
        <fullName evidence="2">Uncharacterized protein</fullName>
    </submittedName>
</protein>
<keyword evidence="1" id="KW-0472">Membrane</keyword>
<feature type="transmembrane region" description="Helical" evidence="1">
    <location>
        <begin position="21"/>
        <end position="45"/>
    </location>
</feature>
<dbReference type="RefSeq" id="XP_003137159.1">
    <property type="nucleotide sequence ID" value="XM_003137111.1"/>
</dbReference>
<dbReference type="AlphaFoldDB" id="A0A1S0U8X0"/>
<reference evidence="2" key="1">
    <citation type="submission" date="2012-04" db="EMBL/GenBank/DDBJ databases">
        <title>The Genome Sequence of Loa loa.</title>
        <authorList>
            <consortium name="The Broad Institute Genome Sequencing Platform"/>
            <consortium name="Broad Institute Genome Sequencing Center for Infectious Disease"/>
            <person name="Nutman T.B."/>
            <person name="Fink D.L."/>
            <person name="Russ C."/>
            <person name="Young S."/>
            <person name="Zeng Q."/>
            <person name="Gargeya S."/>
            <person name="Alvarado L."/>
            <person name="Berlin A."/>
            <person name="Chapman S.B."/>
            <person name="Chen Z."/>
            <person name="Freedman E."/>
            <person name="Gellesch M."/>
            <person name="Goldberg J."/>
            <person name="Griggs A."/>
            <person name="Gujja S."/>
            <person name="Heilman E.R."/>
            <person name="Heiman D."/>
            <person name="Howarth C."/>
            <person name="Mehta T."/>
            <person name="Neiman D."/>
            <person name="Pearson M."/>
            <person name="Roberts A."/>
            <person name="Saif S."/>
            <person name="Shea T."/>
            <person name="Shenoy N."/>
            <person name="Sisk P."/>
            <person name="Stolte C."/>
            <person name="Sykes S."/>
            <person name="White J."/>
            <person name="Yandava C."/>
            <person name="Haas B."/>
            <person name="Henn M.R."/>
            <person name="Nusbaum C."/>
            <person name="Birren B."/>
        </authorList>
    </citation>
    <scope>NUCLEOTIDE SEQUENCE [LARGE SCALE GENOMIC DNA]</scope>
</reference>
<dbReference type="InParanoid" id="A0A1S0U8X0"/>
<keyword evidence="1" id="KW-0812">Transmembrane</keyword>
<dbReference type="EMBL" id="JH712085">
    <property type="protein sequence ID" value="EFO26919.1"/>
    <property type="molecule type" value="Genomic_DNA"/>
</dbReference>
<dbReference type="GeneID" id="9938949"/>